<dbReference type="InterPro" id="IPR029058">
    <property type="entry name" value="AB_hydrolase_fold"/>
</dbReference>
<dbReference type="Pfam" id="PF06821">
    <property type="entry name" value="Ser_hydrolase"/>
    <property type="match status" value="1"/>
</dbReference>
<dbReference type="EMBL" id="AKGD01000001">
    <property type="protein sequence ID" value="EIT71865.1"/>
    <property type="molecule type" value="Genomic_DNA"/>
</dbReference>
<dbReference type="AlphaFoldDB" id="I8TD05"/>
<feature type="compositionally biased region" description="Basic and acidic residues" evidence="1">
    <location>
        <begin position="9"/>
        <end position="23"/>
    </location>
</feature>
<evidence type="ECO:0000313" key="2">
    <source>
        <dbReference type="EMBL" id="EIT71865.1"/>
    </source>
</evidence>
<dbReference type="STRING" id="1172194.WQQ_20020"/>
<evidence type="ECO:0000256" key="1">
    <source>
        <dbReference type="SAM" id="MobiDB-lite"/>
    </source>
</evidence>
<name>I8TD05_9GAMM</name>
<evidence type="ECO:0008006" key="4">
    <source>
        <dbReference type="Google" id="ProtNLM"/>
    </source>
</evidence>
<accession>I8TD05</accession>
<protein>
    <recommendedName>
        <fullName evidence="4">Alpha/beta hydrolase</fullName>
    </recommendedName>
</protein>
<dbReference type="SUPFAM" id="SSF53474">
    <property type="entry name" value="alpha/beta-Hydrolases"/>
    <property type="match status" value="1"/>
</dbReference>
<reference evidence="2 3" key="1">
    <citation type="journal article" date="2012" name="J. Bacteriol.">
        <title>Genome Sequence of n-Alkane-Degrading Hydrocarboniphaga effusa Strain AP103T (ATCC BAA-332T).</title>
        <authorList>
            <person name="Chang H.K."/>
            <person name="Zylstra G.J."/>
            <person name="Chae J.C."/>
        </authorList>
    </citation>
    <scope>NUCLEOTIDE SEQUENCE [LARGE SCALE GENOMIC DNA]</scope>
    <source>
        <strain evidence="2 3">AP103</strain>
    </source>
</reference>
<evidence type="ECO:0000313" key="3">
    <source>
        <dbReference type="Proteomes" id="UP000003704"/>
    </source>
</evidence>
<gene>
    <name evidence="2" type="ORF">WQQ_20020</name>
</gene>
<dbReference type="GO" id="GO:0016787">
    <property type="term" value="F:hydrolase activity"/>
    <property type="evidence" value="ECO:0007669"/>
    <property type="project" value="InterPro"/>
</dbReference>
<proteinExistence type="predicted"/>
<dbReference type="Gene3D" id="3.40.50.1820">
    <property type="entry name" value="alpha/beta hydrolase"/>
    <property type="match status" value="1"/>
</dbReference>
<dbReference type="RefSeq" id="WP_007184951.1">
    <property type="nucleotide sequence ID" value="NZ_AKGD01000001.1"/>
</dbReference>
<dbReference type="OrthoDB" id="9804993at2"/>
<organism evidence="2 3">
    <name type="scientific">Hydrocarboniphaga effusa AP103</name>
    <dbReference type="NCBI Taxonomy" id="1172194"/>
    <lineage>
        <taxon>Bacteria</taxon>
        <taxon>Pseudomonadati</taxon>
        <taxon>Pseudomonadota</taxon>
        <taxon>Gammaproteobacteria</taxon>
        <taxon>Nevskiales</taxon>
        <taxon>Nevskiaceae</taxon>
        <taxon>Hydrocarboniphaga</taxon>
    </lineage>
</organism>
<keyword evidence="3" id="KW-1185">Reference proteome</keyword>
<dbReference type="Proteomes" id="UP000003704">
    <property type="component" value="Unassembled WGS sequence"/>
</dbReference>
<sequence length="218" mass="24506">MPIQALARAETRVDTPQPDHRLDATSPLAVDRRFAGYRVLMVPGLFGSGPDHWQSEWQRRYPRFERVEQDDWSWPNLDRWSRRVVETAIQAEEPVVLVAHSFGCLATVRASVFQSNLIAGALLVAPADPARFGVETKLPQTTIDFPTTVVASSDDPWMTLDNARRWADRWGSGFVRLDGAGHINVKAGYTEWPLGLELLDGLCQAIRPQKQALLQLLH</sequence>
<feature type="region of interest" description="Disordered" evidence="1">
    <location>
        <begin position="1"/>
        <end position="25"/>
    </location>
</feature>
<comment type="caution">
    <text evidence="2">The sequence shown here is derived from an EMBL/GenBank/DDBJ whole genome shotgun (WGS) entry which is preliminary data.</text>
</comment>
<dbReference type="InterPro" id="IPR010662">
    <property type="entry name" value="RBBP9/YdeN"/>
</dbReference>
<dbReference type="PATRIC" id="fig|1172194.4.peg.1943"/>